<gene>
    <name evidence="1" type="ORF">X777_02397</name>
</gene>
<dbReference type="Proteomes" id="UP000053097">
    <property type="component" value="Unassembled WGS sequence"/>
</dbReference>
<proteinExistence type="predicted"/>
<name>A0A026WQK5_OOCBI</name>
<keyword evidence="2" id="KW-1185">Reference proteome</keyword>
<protein>
    <submittedName>
        <fullName evidence="1">Uncharacterized protein</fullName>
    </submittedName>
</protein>
<sequence>ASAVPRLPAKDDTRLLAVTARAHAAVGGPSATTSAVLRNDADGNGVGDVGGRGGRVRAVLPPHWVHDYNMDFLGQYSRVDEDVGAATAGARVIQDEKLASMRHHS</sequence>
<accession>A0A026WQK5</accession>
<organism evidence="1 2">
    <name type="scientific">Ooceraea biroi</name>
    <name type="common">Clonal raider ant</name>
    <name type="synonym">Cerapachys biroi</name>
    <dbReference type="NCBI Taxonomy" id="2015173"/>
    <lineage>
        <taxon>Eukaryota</taxon>
        <taxon>Metazoa</taxon>
        <taxon>Ecdysozoa</taxon>
        <taxon>Arthropoda</taxon>
        <taxon>Hexapoda</taxon>
        <taxon>Insecta</taxon>
        <taxon>Pterygota</taxon>
        <taxon>Neoptera</taxon>
        <taxon>Endopterygota</taxon>
        <taxon>Hymenoptera</taxon>
        <taxon>Apocrita</taxon>
        <taxon>Aculeata</taxon>
        <taxon>Formicoidea</taxon>
        <taxon>Formicidae</taxon>
        <taxon>Dorylinae</taxon>
        <taxon>Ooceraea</taxon>
    </lineage>
</organism>
<reference evidence="1 2" key="1">
    <citation type="journal article" date="2014" name="Curr. Biol.">
        <title>The genome of the clonal raider ant Cerapachys biroi.</title>
        <authorList>
            <person name="Oxley P.R."/>
            <person name="Ji L."/>
            <person name="Fetter-Pruneda I."/>
            <person name="McKenzie S.K."/>
            <person name="Li C."/>
            <person name="Hu H."/>
            <person name="Zhang G."/>
            <person name="Kronauer D.J."/>
        </authorList>
    </citation>
    <scope>NUCLEOTIDE SEQUENCE [LARGE SCALE GENOMIC DNA]</scope>
</reference>
<evidence type="ECO:0000313" key="1">
    <source>
        <dbReference type="EMBL" id="EZA57389.1"/>
    </source>
</evidence>
<dbReference type="EMBL" id="KK107148">
    <property type="protein sequence ID" value="EZA57389.1"/>
    <property type="molecule type" value="Genomic_DNA"/>
</dbReference>
<feature type="non-terminal residue" evidence="1">
    <location>
        <position position="105"/>
    </location>
</feature>
<feature type="non-terminal residue" evidence="1">
    <location>
        <position position="1"/>
    </location>
</feature>
<evidence type="ECO:0000313" key="2">
    <source>
        <dbReference type="Proteomes" id="UP000053097"/>
    </source>
</evidence>
<dbReference type="AlphaFoldDB" id="A0A026WQK5"/>